<dbReference type="InterPro" id="IPR018952">
    <property type="entry name" value="2-5-oligoAdlate_synth_1_dom2/C"/>
</dbReference>
<keyword evidence="2" id="KW-0694">RNA-binding</keyword>
<protein>
    <submittedName>
        <fullName evidence="5">2'-5'-oligoadenylate synthase 1</fullName>
    </submittedName>
</protein>
<keyword evidence="3" id="KW-0479">Metal-binding</keyword>
<feature type="domain" description="C2H2-type" evidence="4">
    <location>
        <begin position="1"/>
        <end position="27"/>
    </location>
</feature>
<dbReference type="GO" id="GO:0005654">
    <property type="term" value="C:nucleoplasm"/>
    <property type="evidence" value="ECO:0007669"/>
    <property type="project" value="TreeGrafter"/>
</dbReference>
<feature type="non-terminal residue" evidence="5">
    <location>
        <position position="1"/>
    </location>
</feature>
<accession>A0A8J6A6J5</accession>
<dbReference type="PROSITE" id="PS50152">
    <property type="entry name" value="25A_SYNTH_3"/>
    <property type="match status" value="1"/>
</dbReference>
<dbReference type="PROSITE" id="PS50157">
    <property type="entry name" value="ZINC_FINGER_C2H2_2"/>
    <property type="match status" value="1"/>
</dbReference>
<evidence type="ECO:0000313" key="6">
    <source>
        <dbReference type="Proteomes" id="UP000700334"/>
    </source>
</evidence>
<dbReference type="FunFam" id="1.10.1410.20:FF:000004">
    <property type="entry name" value="2'-5'-oligoadenylate synthase 3-like isoform X1"/>
    <property type="match status" value="1"/>
</dbReference>
<dbReference type="GO" id="GO:0001730">
    <property type="term" value="F:2'-5'-oligoadenylate synthetase activity"/>
    <property type="evidence" value="ECO:0007669"/>
    <property type="project" value="TreeGrafter"/>
</dbReference>
<dbReference type="GO" id="GO:0005829">
    <property type="term" value="C:cytosol"/>
    <property type="evidence" value="ECO:0007669"/>
    <property type="project" value="TreeGrafter"/>
</dbReference>
<dbReference type="GO" id="GO:0008270">
    <property type="term" value="F:zinc ion binding"/>
    <property type="evidence" value="ECO:0007669"/>
    <property type="project" value="UniProtKB-KW"/>
</dbReference>
<gene>
    <name evidence="5" type="ORF">J0S82_000865</name>
</gene>
<comment type="similarity">
    <text evidence="1">Belongs to the 2-5A synthase family.</text>
</comment>
<keyword evidence="3" id="KW-0863">Zinc-finger</keyword>
<organism evidence="5 6">
    <name type="scientific">Galemys pyrenaicus</name>
    <name type="common">Iberian desman</name>
    <name type="synonym">Pyrenean desman</name>
    <dbReference type="NCBI Taxonomy" id="202257"/>
    <lineage>
        <taxon>Eukaryota</taxon>
        <taxon>Metazoa</taxon>
        <taxon>Chordata</taxon>
        <taxon>Craniata</taxon>
        <taxon>Vertebrata</taxon>
        <taxon>Euteleostomi</taxon>
        <taxon>Mammalia</taxon>
        <taxon>Eutheria</taxon>
        <taxon>Laurasiatheria</taxon>
        <taxon>Eulipotyphla</taxon>
        <taxon>Talpidae</taxon>
        <taxon>Galemys</taxon>
    </lineage>
</organism>
<dbReference type="InterPro" id="IPR043519">
    <property type="entry name" value="NT_sf"/>
</dbReference>
<name>A0A8J6A6J5_GALPY</name>
<evidence type="ECO:0000256" key="1">
    <source>
        <dbReference type="ARBA" id="ARBA00009526"/>
    </source>
</evidence>
<dbReference type="AlphaFoldDB" id="A0A8J6A6J5"/>
<dbReference type="Pfam" id="PF10421">
    <property type="entry name" value="OAS1_C"/>
    <property type="match status" value="1"/>
</dbReference>
<dbReference type="Proteomes" id="UP000700334">
    <property type="component" value="Unassembled WGS sequence"/>
</dbReference>
<dbReference type="SUPFAM" id="SSF81631">
    <property type="entry name" value="PAP/OAS1 substrate-binding domain"/>
    <property type="match status" value="1"/>
</dbReference>
<dbReference type="SUPFAM" id="SSF81301">
    <property type="entry name" value="Nucleotidyltransferase"/>
    <property type="match status" value="1"/>
</dbReference>
<sequence>CERCGSDFVSERALKYHFRQKHLGKVHCEKCGQEVLREKLQDHSKSAHDRLTMGTHKLNGENLEERNMKHMATKISKTCRMCSRHFGTVLGREKHEMQEHHFTASKRAQMSTGFSPHNMLECKSSQELQRFADEKVHPSSGPLSAACAAEVSALLELIQACFPVPASRVIQGGSFIKGTDTQGCSEIDIVLFSDVFANVKLCKKQLKEGLDALRKNLKQTSHGNRILMGKGASLSLRFNFLCSGSLHSHSFEIMTYYDILGPTPSTGAIAPLAGVATTGDITIFGKTISDFGSSSQRDLKLHLYRKLYLCDDSDEAQLWALALLPYQVDFVKASVRRVKELIRLMIHWFRTSFAKPTEENKFRRLPSTYTVELLTIHVWELAGKPLFFSLVQGMRAILKLLVQYVEIDVVWHRHYHPKFPIFVKVNRKHTRPFILDPVNPTANVCDSCNAWDEVAHVARCSLEKPLFSRVRVTAPWFFTDNW</sequence>
<dbReference type="PROSITE" id="PS00028">
    <property type="entry name" value="ZINC_FINGER_C2H2_1"/>
    <property type="match status" value="1"/>
</dbReference>
<dbReference type="Gene3D" id="3.30.460.10">
    <property type="entry name" value="Beta Polymerase, domain 2"/>
    <property type="match status" value="1"/>
</dbReference>
<dbReference type="SMART" id="SM00355">
    <property type="entry name" value="ZnF_C2H2"/>
    <property type="match status" value="3"/>
</dbReference>
<dbReference type="EMBL" id="JAGFMF010011827">
    <property type="protein sequence ID" value="KAG8511615.1"/>
    <property type="molecule type" value="Genomic_DNA"/>
</dbReference>
<dbReference type="GO" id="GO:0016020">
    <property type="term" value="C:membrane"/>
    <property type="evidence" value="ECO:0007669"/>
    <property type="project" value="TreeGrafter"/>
</dbReference>
<keyword evidence="6" id="KW-1185">Reference proteome</keyword>
<dbReference type="Gene3D" id="1.10.1410.20">
    <property type="entry name" value="2'-5'-oligoadenylate synthetase 1, domain 2"/>
    <property type="match status" value="1"/>
</dbReference>
<proteinExistence type="inferred from homology"/>
<keyword evidence="3" id="KW-0862">Zinc</keyword>
<dbReference type="PANTHER" id="PTHR11258:SF21">
    <property type="entry name" value="C2H2-TYPE DOMAIN-CONTAINING PROTEIN"/>
    <property type="match status" value="1"/>
</dbReference>
<reference evidence="5" key="1">
    <citation type="journal article" date="2021" name="Evol. Appl.">
        <title>The genome of the Pyrenean desman and the effects of bottlenecks and inbreeding on the genomic landscape of an endangered species.</title>
        <authorList>
            <person name="Escoda L."/>
            <person name="Castresana J."/>
        </authorList>
    </citation>
    <scope>NUCLEOTIDE SEQUENCE</scope>
    <source>
        <strain evidence="5">IBE-C5619</strain>
    </source>
</reference>
<evidence type="ECO:0000256" key="2">
    <source>
        <dbReference type="ARBA" id="ARBA00022884"/>
    </source>
</evidence>
<evidence type="ECO:0000313" key="5">
    <source>
        <dbReference type="EMBL" id="KAG8511615.1"/>
    </source>
</evidence>
<dbReference type="OrthoDB" id="1885901at2759"/>
<evidence type="ECO:0000259" key="4">
    <source>
        <dbReference type="PROSITE" id="PS50157"/>
    </source>
</evidence>
<comment type="caution">
    <text evidence="5">The sequence shown here is derived from an EMBL/GenBank/DDBJ whole genome shotgun (WGS) entry which is preliminary data.</text>
</comment>
<dbReference type="GO" id="GO:0003725">
    <property type="term" value="F:double-stranded RNA binding"/>
    <property type="evidence" value="ECO:0007669"/>
    <property type="project" value="TreeGrafter"/>
</dbReference>
<dbReference type="PANTHER" id="PTHR11258">
    <property type="entry name" value="2-5 OLIGOADENYLATE SYNTHETASE"/>
    <property type="match status" value="1"/>
</dbReference>
<evidence type="ECO:0000256" key="3">
    <source>
        <dbReference type="PROSITE-ProRule" id="PRU00042"/>
    </source>
</evidence>
<dbReference type="InterPro" id="IPR013087">
    <property type="entry name" value="Znf_C2H2_type"/>
</dbReference>